<evidence type="ECO:0000313" key="2">
    <source>
        <dbReference type="EMBL" id="ABW68686.1"/>
    </source>
</evidence>
<dbReference type="Gene3D" id="3.40.250.10">
    <property type="entry name" value="Rhodanese-like domain"/>
    <property type="match status" value="1"/>
</dbReference>
<dbReference type="EMBL" id="CP000859">
    <property type="protein sequence ID" value="ABW68686.1"/>
    <property type="molecule type" value="Genomic_DNA"/>
</dbReference>
<dbReference type="InterPro" id="IPR001307">
    <property type="entry name" value="Thiosulphate_STrfase_CS"/>
</dbReference>
<dbReference type="RefSeq" id="WP_012176297.1">
    <property type="nucleotide sequence ID" value="NC_009943.1"/>
</dbReference>
<dbReference type="SUPFAM" id="SSF52821">
    <property type="entry name" value="Rhodanese/Cell cycle control phosphatase"/>
    <property type="match status" value="1"/>
</dbReference>
<dbReference type="PANTHER" id="PTHR44086">
    <property type="entry name" value="THIOSULFATE SULFURTRANSFERASE RDL2, MITOCHONDRIAL-RELATED"/>
    <property type="match status" value="1"/>
</dbReference>
<reference evidence="2 3" key="1">
    <citation type="submission" date="2007-10" db="EMBL/GenBank/DDBJ databases">
        <title>Complete sequence of Desulfococcus oleovorans Hxd3.</title>
        <authorList>
            <consortium name="US DOE Joint Genome Institute"/>
            <person name="Copeland A."/>
            <person name="Lucas S."/>
            <person name="Lapidus A."/>
            <person name="Barry K."/>
            <person name="Glavina del Rio T."/>
            <person name="Dalin E."/>
            <person name="Tice H."/>
            <person name="Pitluck S."/>
            <person name="Kiss H."/>
            <person name="Brettin T."/>
            <person name="Bruce D."/>
            <person name="Detter J.C."/>
            <person name="Han C."/>
            <person name="Schmutz J."/>
            <person name="Larimer F."/>
            <person name="Land M."/>
            <person name="Hauser L."/>
            <person name="Kyrpides N."/>
            <person name="Kim E."/>
            <person name="Wawrik B."/>
            <person name="Richardson P."/>
        </authorList>
    </citation>
    <scope>NUCLEOTIDE SEQUENCE [LARGE SCALE GENOMIC DNA]</scope>
    <source>
        <strain evidence="3">DSM 6200 / JCM 39069 / Hxd3</strain>
    </source>
</reference>
<dbReference type="KEGG" id="dol:Dole_2883"/>
<dbReference type="PROSITE" id="PS50206">
    <property type="entry name" value="RHODANESE_3"/>
    <property type="match status" value="1"/>
</dbReference>
<accession>A8ZYG1</accession>
<dbReference type="GO" id="GO:0004792">
    <property type="term" value="F:thiosulfate-cyanide sulfurtransferase activity"/>
    <property type="evidence" value="ECO:0007669"/>
    <property type="project" value="InterPro"/>
</dbReference>
<gene>
    <name evidence="2" type="ordered locus">Dole_2883</name>
</gene>
<dbReference type="InterPro" id="IPR036873">
    <property type="entry name" value="Rhodanese-like_dom_sf"/>
</dbReference>
<dbReference type="Proteomes" id="UP000008561">
    <property type="component" value="Chromosome"/>
</dbReference>
<organism evidence="2 3">
    <name type="scientific">Desulfosudis oleivorans (strain DSM 6200 / JCM 39069 / Hxd3)</name>
    <name type="common">Desulfococcus oleovorans</name>
    <dbReference type="NCBI Taxonomy" id="96561"/>
    <lineage>
        <taxon>Bacteria</taxon>
        <taxon>Pseudomonadati</taxon>
        <taxon>Thermodesulfobacteriota</taxon>
        <taxon>Desulfobacteria</taxon>
        <taxon>Desulfobacterales</taxon>
        <taxon>Desulfosudaceae</taxon>
        <taxon>Desulfosudis</taxon>
    </lineage>
</organism>
<dbReference type="eggNOG" id="COG0607">
    <property type="taxonomic scope" value="Bacteria"/>
</dbReference>
<dbReference type="PROSITE" id="PS00380">
    <property type="entry name" value="RHODANESE_1"/>
    <property type="match status" value="1"/>
</dbReference>
<dbReference type="PANTHER" id="PTHR44086:SF13">
    <property type="entry name" value="THIOSULFATE SULFURTRANSFERASE PSPE"/>
    <property type="match status" value="1"/>
</dbReference>
<sequence>MSDATTDSTIKQALRQGLSLLVIAWVLALGVNALRPGGIPLVADWSPAARLSAATGESMVIPLDEAVVLYDRREAVFVDARLPEEFAAGHIPGALNVPWILVDEYEEQFFTTVPDPETIVIVYCDGEACALSEDLARMLIDMGYVHVKVLADGWGQWTRHGYPVEKEDRHGS</sequence>
<dbReference type="AlphaFoldDB" id="A8ZYG1"/>
<proteinExistence type="predicted"/>
<keyword evidence="3" id="KW-1185">Reference proteome</keyword>
<dbReference type="Pfam" id="PF00581">
    <property type="entry name" value="Rhodanese"/>
    <property type="match status" value="1"/>
</dbReference>
<dbReference type="STRING" id="96561.Dole_2883"/>
<dbReference type="SMART" id="SM00450">
    <property type="entry name" value="RHOD"/>
    <property type="match status" value="1"/>
</dbReference>
<dbReference type="HOGENOM" id="CLU_089574_8_1_7"/>
<protein>
    <submittedName>
        <fullName evidence="2">Rhodanese domain protein</fullName>
    </submittedName>
</protein>
<dbReference type="InterPro" id="IPR001763">
    <property type="entry name" value="Rhodanese-like_dom"/>
</dbReference>
<evidence type="ECO:0000259" key="1">
    <source>
        <dbReference type="PROSITE" id="PS50206"/>
    </source>
</evidence>
<name>A8ZYG1_DESOH</name>
<dbReference type="OrthoDB" id="9789348at2"/>
<feature type="domain" description="Rhodanese" evidence="1">
    <location>
        <begin position="71"/>
        <end position="166"/>
    </location>
</feature>
<dbReference type="CDD" id="cd00158">
    <property type="entry name" value="RHOD"/>
    <property type="match status" value="1"/>
</dbReference>
<evidence type="ECO:0000313" key="3">
    <source>
        <dbReference type="Proteomes" id="UP000008561"/>
    </source>
</evidence>